<feature type="domain" description="CCHC-type" evidence="2">
    <location>
        <begin position="5"/>
        <end position="21"/>
    </location>
</feature>
<dbReference type="GO" id="GO:0008270">
    <property type="term" value="F:zinc ion binding"/>
    <property type="evidence" value="ECO:0007669"/>
    <property type="project" value="UniProtKB-KW"/>
</dbReference>
<proteinExistence type="predicted"/>
<gene>
    <name evidence="3" type="ORF">BCR42DRAFT_399869</name>
</gene>
<dbReference type="GO" id="GO:0003676">
    <property type="term" value="F:nucleic acid binding"/>
    <property type="evidence" value="ECO:0007669"/>
    <property type="project" value="InterPro"/>
</dbReference>
<keyword evidence="1" id="KW-0863">Zinc-finger</keyword>
<dbReference type="SUPFAM" id="SSF57756">
    <property type="entry name" value="Retrovirus zinc finger-like domains"/>
    <property type="match status" value="1"/>
</dbReference>
<evidence type="ECO:0000313" key="4">
    <source>
        <dbReference type="Proteomes" id="UP000193560"/>
    </source>
</evidence>
<evidence type="ECO:0000256" key="1">
    <source>
        <dbReference type="PROSITE-ProRule" id="PRU00047"/>
    </source>
</evidence>
<protein>
    <recommendedName>
        <fullName evidence="2">CCHC-type domain-containing protein</fullName>
    </recommendedName>
</protein>
<name>A0A1X2J0H3_9FUNG</name>
<dbReference type="PROSITE" id="PS50158">
    <property type="entry name" value="ZF_CCHC"/>
    <property type="match status" value="1"/>
</dbReference>
<dbReference type="EMBL" id="MCGE01000001">
    <property type="protein sequence ID" value="ORZ25310.1"/>
    <property type="molecule type" value="Genomic_DNA"/>
</dbReference>
<keyword evidence="1" id="KW-0862">Zinc</keyword>
<evidence type="ECO:0000259" key="2">
    <source>
        <dbReference type="PROSITE" id="PS50158"/>
    </source>
</evidence>
<comment type="caution">
    <text evidence="3">The sequence shown here is derived from an EMBL/GenBank/DDBJ whole genome shotgun (WGS) entry which is preliminary data.</text>
</comment>
<dbReference type="Proteomes" id="UP000193560">
    <property type="component" value="Unassembled WGS sequence"/>
</dbReference>
<accession>A0A1X2J0H3</accession>
<evidence type="ECO:0000313" key="3">
    <source>
        <dbReference type="EMBL" id="ORZ25310.1"/>
    </source>
</evidence>
<keyword evidence="1" id="KW-0479">Metal-binding</keyword>
<organism evidence="3 4">
    <name type="scientific">Absidia repens</name>
    <dbReference type="NCBI Taxonomy" id="90262"/>
    <lineage>
        <taxon>Eukaryota</taxon>
        <taxon>Fungi</taxon>
        <taxon>Fungi incertae sedis</taxon>
        <taxon>Mucoromycota</taxon>
        <taxon>Mucoromycotina</taxon>
        <taxon>Mucoromycetes</taxon>
        <taxon>Mucorales</taxon>
        <taxon>Cunninghamellaceae</taxon>
        <taxon>Absidia</taxon>
    </lineage>
</organism>
<dbReference type="Gene3D" id="4.10.60.10">
    <property type="entry name" value="Zinc finger, CCHC-type"/>
    <property type="match status" value="1"/>
</dbReference>
<dbReference type="InterPro" id="IPR036875">
    <property type="entry name" value="Znf_CCHC_sf"/>
</dbReference>
<sequence length="61" mass="7144">MSDGRCIHCGQKGHYSMMCPKKQHFSYEPLEYSTKKELYKGDAPRNLKLGRKKRFSVSKSF</sequence>
<reference evidence="3 4" key="1">
    <citation type="submission" date="2016-07" db="EMBL/GenBank/DDBJ databases">
        <title>Pervasive Adenine N6-methylation of Active Genes in Fungi.</title>
        <authorList>
            <consortium name="DOE Joint Genome Institute"/>
            <person name="Mondo S.J."/>
            <person name="Dannebaum R.O."/>
            <person name="Kuo R.C."/>
            <person name="Labutti K."/>
            <person name="Haridas S."/>
            <person name="Kuo A."/>
            <person name="Salamov A."/>
            <person name="Ahrendt S.R."/>
            <person name="Lipzen A."/>
            <person name="Sullivan W."/>
            <person name="Andreopoulos W.B."/>
            <person name="Clum A."/>
            <person name="Lindquist E."/>
            <person name="Daum C."/>
            <person name="Ramamoorthy G.K."/>
            <person name="Gryganskyi A."/>
            <person name="Culley D."/>
            <person name="Magnuson J.K."/>
            <person name="James T.Y."/>
            <person name="O'Malley M.A."/>
            <person name="Stajich J.E."/>
            <person name="Spatafora J.W."/>
            <person name="Visel A."/>
            <person name="Grigoriev I.V."/>
        </authorList>
    </citation>
    <scope>NUCLEOTIDE SEQUENCE [LARGE SCALE GENOMIC DNA]</scope>
    <source>
        <strain evidence="3 4">NRRL 1336</strain>
    </source>
</reference>
<keyword evidence="4" id="KW-1185">Reference proteome</keyword>
<dbReference type="OrthoDB" id="2283347at2759"/>
<dbReference type="InterPro" id="IPR001878">
    <property type="entry name" value="Znf_CCHC"/>
</dbReference>
<dbReference type="AlphaFoldDB" id="A0A1X2J0H3"/>